<dbReference type="EMBL" id="LXFE01001856">
    <property type="protein sequence ID" value="OLL23329.1"/>
    <property type="molecule type" value="Genomic_DNA"/>
</dbReference>
<dbReference type="Gene3D" id="1.20.1270.60">
    <property type="entry name" value="Arfaptin homology (AH) domain/BAR domain"/>
    <property type="match status" value="1"/>
</dbReference>
<evidence type="ECO:0000259" key="3">
    <source>
        <dbReference type="PROSITE" id="PS51741"/>
    </source>
</evidence>
<keyword evidence="5" id="KW-1185">Reference proteome</keyword>
<gene>
    <name evidence="4" type="ORF">NEOLI_005450</name>
</gene>
<name>A0A1U7LL11_NEOID</name>
<protein>
    <submittedName>
        <fullName evidence="4">Putative Rho-GTPase-activating protein 7</fullName>
    </submittedName>
</protein>
<evidence type="ECO:0000256" key="2">
    <source>
        <dbReference type="SAM" id="MobiDB-lite"/>
    </source>
</evidence>
<dbReference type="Proteomes" id="UP000186594">
    <property type="component" value="Unassembled WGS sequence"/>
</dbReference>
<feature type="region of interest" description="Disordered" evidence="2">
    <location>
        <begin position="26"/>
        <end position="54"/>
    </location>
</feature>
<dbReference type="InterPro" id="IPR031160">
    <property type="entry name" value="F_BAR_dom"/>
</dbReference>
<dbReference type="STRING" id="1198029.A0A1U7LL11"/>
<proteinExistence type="predicted"/>
<sequence length="126" mass="14512">MTLYDKLVENSLFFVNSLRKMSDELADLSKTSEKNRKEIKEASARNEKNVHEAEAQVEKAKAKYDSICDEYDRTMAVKNGASDPKKPLLSFRSRNEAQLLKMEEDTRTRAQSSDAEYKEKIQLANM</sequence>
<dbReference type="InterPro" id="IPR027267">
    <property type="entry name" value="AH/BAR_dom_sf"/>
</dbReference>
<feature type="compositionally biased region" description="Basic and acidic residues" evidence="2">
    <location>
        <begin position="115"/>
        <end position="126"/>
    </location>
</feature>
<evidence type="ECO:0000313" key="4">
    <source>
        <dbReference type="EMBL" id="OLL23329.1"/>
    </source>
</evidence>
<comment type="caution">
    <text evidence="4">The sequence shown here is derived from an EMBL/GenBank/DDBJ whole genome shotgun (WGS) entry which is preliminary data.</text>
</comment>
<dbReference type="PROSITE" id="PS51741">
    <property type="entry name" value="F_BAR"/>
    <property type="match status" value="1"/>
</dbReference>
<dbReference type="OrthoDB" id="79452at2759"/>
<accession>A0A1U7LL11</accession>
<evidence type="ECO:0000256" key="1">
    <source>
        <dbReference type="PROSITE-ProRule" id="PRU01077"/>
    </source>
</evidence>
<dbReference type="AlphaFoldDB" id="A0A1U7LL11"/>
<organism evidence="4 5">
    <name type="scientific">Neolecta irregularis (strain DAH-3)</name>
    <dbReference type="NCBI Taxonomy" id="1198029"/>
    <lineage>
        <taxon>Eukaryota</taxon>
        <taxon>Fungi</taxon>
        <taxon>Dikarya</taxon>
        <taxon>Ascomycota</taxon>
        <taxon>Taphrinomycotina</taxon>
        <taxon>Neolectales</taxon>
        <taxon>Neolectaceae</taxon>
        <taxon>Neolecta</taxon>
    </lineage>
</organism>
<feature type="compositionally biased region" description="Basic and acidic residues" evidence="2">
    <location>
        <begin position="30"/>
        <end position="54"/>
    </location>
</feature>
<evidence type="ECO:0000313" key="5">
    <source>
        <dbReference type="Proteomes" id="UP000186594"/>
    </source>
</evidence>
<reference evidence="4 5" key="1">
    <citation type="submission" date="2016-04" db="EMBL/GenBank/DDBJ databases">
        <title>Evolutionary innovation and constraint leading to complex multicellularity in the Ascomycota.</title>
        <authorList>
            <person name="Cisse O."/>
            <person name="Nguyen A."/>
            <person name="Hewitt D.A."/>
            <person name="Jedd G."/>
            <person name="Stajich J.E."/>
        </authorList>
    </citation>
    <scope>NUCLEOTIDE SEQUENCE [LARGE SCALE GENOMIC DNA]</scope>
    <source>
        <strain evidence="4 5">DAH-3</strain>
    </source>
</reference>
<feature type="domain" description="F-BAR" evidence="3">
    <location>
        <begin position="1"/>
        <end position="126"/>
    </location>
</feature>
<dbReference type="SUPFAM" id="SSF103657">
    <property type="entry name" value="BAR/IMD domain-like"/>
    <property type="match status" value="1"/>
</dbReference>
<feature type="non-terminal residue" evidence="4">
    <location>
        <position position="126"/>
    </location>
</feature>
<feature type="region of interest" description="Disordered" evidence="2">
    <location>
        <begin position="101"/>
        <end position="126"/>
    </location>
</feature>
<keyword evidence="1" id="KW-0175">Coiled coil</keyword>